<evidence type="ECO:0000313" key="3">
    <source>
        <dbReference type="EMBL" id="CAG7617875.1"/>
    </source>
</evidence>
<dbReference type="EMBL" id="CAJVCE010000001">
    <property type="protein sequence ID" value="CAG7617875.1"/>
    <property type="molecule type" value="Genomic_DNA"/>
</dbReference>
<evidence type="ECO:0000259" key="2">
    <source>
        <dbReference type="PROSITE" id="PS51272"/>
    </source>
</evidence>
<feature type="domain" description="SLH" evidence="2">
    <location>
        <begin position="98"/>
        <end position="161"/>
    </location>
</feature>
<dbReference type="PROSITE" id="PS51272">
    <property type="entry name" value="SLH"/>
    <property type="match status" value="1"/>
</dbReference>
<accession>A0ABM8VAZ9</accession>
<protein>
    <recommendedName>
        <fullName evidence="2">SLH domain-containing protein</fullName>
    </recommendedName>
</protein>
<keyword evidence="1" id="KW-0732">Signal</keyword>
<dbReference type="Pfam" id="PF00395">
    <property type="entry name" value="SLH"/>
    <property type="match status" value="1"/>
</dbReference>
<feature type="signal peptide" evidence="1">
    <location>
        <begin position="1"/>
        <end position="20"/>
    </location>
</feature>
<sequence>MRKYAVIIGLCLAFATVLPAGGLPRVEAAKSSADYKDLSTADAKTKQQVDTGLALGLFQGVTEDRFGLNETVNRAELAIMVALAVHLRVDVSRDVSHYDDVQANDPDYGYALPYIEALQEAGIIDGSGANRFEPGGDVTREQLAVILIRSSSKHEKEAQLTGGVNDPTVSDYAKPYVALALQKYEFLRTDGNFEGTKSIERRMYCGCKPPDAGKLVQSLDAIPDKVPFFIRVFDKLMSLDSALNGNMKFISIYVKNVQNDWTEEERTQLAAYVEQKYGVELLYYSHEQLVSHQWINEQTKSLQGILLQIEKIRIDESGTVATVAGAKYRSPKGAVGTEQLILKRENNDWAIHEMKGSWIS</sequence>
<proteinExistence type="predicted"/>
<dbReference type="RefSeq" id="WP_218096823.1">
    <property type="nucleotide sequence ID" value="NZ_CAJVCE010000001.1"/>
</dbReference>
<name>A0ABM8VAZ9_9BACL</name>
<evidence type="ECO:0000256" key="1">
    <source>
        <dbReference type="SAM" id="SignalP"/>
    </source>
</evidence>
<dbReference type="InterPro" id="IPR001119">
    <property type="entry name" value="SLH_dom"/>
</dbReference>
<evidence type="ECO:0000313" key="4">
    <source>
        <dbReference type="Proteomes" id="UP000730618"/>
    </source>
</evidence>
<feature type="chain" id="PRO_5046924708" description="SLH domain-containing protein" evidence="1">
    <location>
        <begin position="21"/>
        <end position="360"/>
    </location>
</feature>
<gene>
    <name evidence="3" type="ORF">PAECIP111802_00461</name>
</gene>
<comment type="caution">
    <text evidence="3">The sequence shown here is derived from an EMBL/GenBank/DDBJ whole genome shotgun (WGS) entry which is preliminary data.</text>
</comment>
<reference evidence="3 4" key="1">
    <citation type="submission" date="2021-06" db="EMBL/GenBank/DDBJ databases">
        <authorList>
            <person name="Criscuolo A."/>
        </authorList>
    </citation>
    <scope>NUCLEOTIDE SEQUENCE [LARGE SCALE GENOMIC DNA]</scope>
    <source>
        <strain evidence="4">CIP 111802</strain>
    </source>
</reference>
<dbReference type="Proteomes" id="UP000730618">
    <property type="component" value="Unassembled WGS sequence"/>
</dbReference>
<keyword evidence="4" id="KW-1185">Reference proteome</keyword>
<organism evidence="3 4">
    <name type="scientific">Paenibacillus allorhizosphaerae</name>
    <dbReference type="NCBI Taxonomy" id="2849866"/>
    <lineage>
        <taxon>Bacteria</taxon>
        <taxon>Bacillati</taxon>
        <taxon>Bacillota</taxon>
        <taxon>Bacilli</taxon>
        <taxon>Bacillales</taxon>
        <taxon>Paenibacillaceae</taxon>
        <taxon>Paenibacillus</taxon>
    </lineage>
</organism>